<keyword evidence="1" id="KW-1133">Transmembrane helix</keyword>
<dbReference type="EMBL" id="CP158373">
    <property type="protein sequence ID" value="XBY61451.1"/>
    <property type="molecule type" value="Genomic_DNA"/>
</dbReference>
<keyword evidence="1" id="KW-0812">Transmembrane</keyword>
<accession>A0AAU7XUM5</accession>
<evidence type="ECO:0000256" key="1">
    <source>
        <dbReference type="SAM" id="Phobius"/>
    </source>
</evidence>
<sequence length="136" mass="14688">MDNPYQSPSSASPAELTADGSSKNPIALRLAIIAAGAIPFLVLLWHSGEIWELLRTGGISLFGAAGLYLFALLLTLAGALLFFSRRSALWLLLACLPYPLYDVATAVDRPSQLFGILSLVCITACLAYYWRLKRAA</sequence>
<protein>
    <submittedName>
        <fullName evidence="2">Uncharacterized protein</fullName>
    </submittedName>
</protein>
<dbReference type="AlphaFoldDB" id="A0AAU7XUM5"/>
<feature type="transmembrane region" description="Helical" evidence="1">
    <location>
        <begin position="26"/>
        <end position="47"/>
    </location>
</feature>
<reference evidence="2" key="1">
    <citation type="submission" date="2023-08" db="EMBL/GenBank/DDBJ databases">
        <title>Increased levels of nutrients transform a symbiont into a lethal pathobiont.</title>
        <authorList>
            <person name="Lachnit T."/>
            <person name="Ulrich L."/>
            <person name="Willmer F.M."/>
            <person name="Hasenbein T."/>
            <person name="Steiner L.X."/>
            <person name="Wolters M."/>
            <person name="Herbst E.M."/>
            <person name="Deines P."/>
        </authorList>
    </citation>
    <scope>NUCLEOTIDE SEQUENCE</scope>
    <source>
        <strain evidence="2">T3</strain>
    </source>
</reference>
<gene>
    <name evidence="2" type="ORF">ABS648_15900</name>
</gene>
<feature type="transmembrane region" description="Helical" evidence="1">
    <location>
        <begin position="59"/>
        <end position="82"/>
    </location>
</feature>
<evidence type="ECO:0000313" key="2">
    <source>
        <dbReference type="EMBL" id="XBY61451.1"/>
    </source>
</evidence>
<dbReference type="RefSeq" id="WP_350446164.1">
    <property type="nucleotide sequence ID" value="NZ_CP158373.1"/>
</dbReference>
<name>A0AAU7XUM5_9PSED</name>
<keyword evidence="1" id="KW-0472">Membrane</keyword>
<proteinExistence type="predicted"/>
<organism evidence="2">
    <name type="scientific">Pseudomonas solani</name>
    <dbReference type="NCBI Taxonomy" id="2731552"/>
    <lineage>
        <taxon>Bacteria</taxon>
        <taxon>Pseudomonadati</taxon>
        <taxon>Pseudomonadota</taxon>
        <taxon>Gammaproteobacteria</taxon>
        <taxon>Pseudomonadales</taxon>
        <taxon>Pseudomonadaceae</taxon>
        <taxon>Pseudomonas</taxon>
    </lineage>
</organism>
<feature type="transmembrane region" description="Helical" evidence="1">
    <location>
        <begin position="113"/>
        <end position="130"/>
    </location>
</feature>